<proteinExistence type="predicted"/>
<protein>
    <submittedName>
        <fullName evidence="1">Uncharacterized protein</fullName>
    </submittedName>
</protein>
<organism evidence="1 2">
    <name type="scientific">Brassica napus</name>
    <name type="common">Rape</name>
    <dbReference type="NCBI Taxonomy" id="3708"/>
    <lineage>
        <taxon>Eukaryota</taxon>
        <taxon>Viridiplantae</taxon>
        <taxon>Streptophyta</taxon>
        <taxon>Embryophyta</taxon>
        <taxon>Tracheophyta</taxon>
        <taxon>Spermatophyta</taxon>
        <taxon>Magnoliopsida</taxon>
        <taxon>eudicotyledons</taxon>
        <taxon>Gunneridae</taxon>
        <taxon>Pentapetalae</taxon>
        <taxon>rosids</taxon>
        <taxon>malvids</taxon>
        <taxon>Brassicales</taxon>
        <taxon>Brassicaceae</taxon>
        <taxon>Brassiceae</taxon>
        <taxon>Brassica</taxon>
    </lineage>
</organism>
<evidence type="ECO:0000313" key="2">
    <source>
        <dbReference type="Proteomes" id="UP000824890"/>
    </source>
</evidence>
<evidence type="ECO:0000313" key="1">
    <source>
        <dbReference type="EMBL" id="KAH0905242.1"/>
    </source>
</evidence>
<gene>
    <name evidence="1" type="ORF">HID58_044745</name>
</gene>
<comment type="caution">
    <text evidence="1">The sequence shown here is derived from an EMBL/GenBank/DDBJ whole genome shotgun (WGS) entry which is preliminary data.</text>
</comment>
<reference evidence="1 2" key="1">
    <citation type="submission" date="2021-05" db="EMBL/GenBank/DDBJ databases">
        <title>Genome Assembly of Synthetic Allotetraploid Brassica napus Reveals Homoeologous Exchanges between Subgenomes.</title>
        <authorList>
            <person name="Davis J.T."/>
        </authorList>
    </citation>
    <scope>NUCLEOTIDE SEQUENCE [LARGE SCALE GENOMIC DNA]</scope>
    <source>
        <strain evidence="2">cv. Da-Ae</strain>
        <tissue evidence="1">Seedling</tissue>
    </source>
</reference>
<accession>A0ABQ8BL85</accession>
<name>A0ABQ8BL85_BRANA</name>
<dbReference type="EMBL" id="JAGKQM010000011">
    <property type="protein sequence ID" value="KAH0905242.1"/>
    <property type="molecule type" value="Genomic_DNA"/>
</dbReference>
<keyword evidence="2" id="KW-1185">Reference proteome</keyword>
<feature type="non-terminal residue" evidence="1">
    <location>
        <position position="1"/>
    </location>
</feature>
<dbReference type="Proteomes" id="UP000824890">
    <property type="component" value="Unassembled WGS sequence"/>
</dbReference>
<sequence length="106" mass="12022">CEKRTLNFTIMSPNMRSIFAQVRRKSVPMGSTRNFCSSSTHSEESKKIAIVTFVVTRTLGFASGYLIGHYLIGDLDKLYEERMQEDLRKAKGMDELLANVAKLSKK</sequence>